<protein>
    <submittedName>
        <fullName evidence="1">Uncharacterized protein</fullName>
    </submittedName>
</protein>
<dbReference type="AlphaFoldDB" id="A0A158IT19"/>
<comment type="caution">
    <text evidence="1">The sequence shown here is derived from an EMBL/GenBank/DDBJ whole genome shotgun (WGS) entry which is preliminary data.</text>
</comment>
<dbReference type="EMBL" id="FCON02000027">
    <property type="protein sequence ID" value="SAL59240.1"/>
    <property type="molecule type" value="Genomic_DNA"/>
</dbReference>
<organism evidence="1 2">
    <name type="scientific">Caballeronia choica</name>
    <dbReference type="NCBI Taxonomy" id="326476"/>
    <lineage>
        <taxon>Bacteria</taxon>
        <taxon>Pseudomonadati</taxon>
        <taxon>Pseudomonadota</taxon>
        <taxon>Betaproteobacteria</taxon>
        <taxon>Burkholderiales</taxon>
        <taxon>Burkholderiaceae</taxon>
        <taxon>Caballeronia</taxon>
    </lineage>
</organism>
<keyword evidence="2" id="KW-1185">Reference proteome</keyword>
<dbReference type="Proteomes" id="UP000054770">
    <property type="component" value="Unassembled WGS sequence"/>
</dbReference>
<accession>A0A158IT19</accession>
<gene>
    <name evidence="1" type="ORF">AWB68_02962</name>
</gene>
<evidence type="ECO:0000313" key="1">
    <source>
        <dbReference type="EMBL" id="SAL59240.1"/>
    </source>
</evidence>
<sequence length="66" mass="7102">MTHTKTIVAQITISDATYAKLLRVGEITQQDPQAWADAILAQSAGEVIKAEGAARHARRSAIQLTD</sequence>
<proteinExistence type="predicted"/>
<dbReference type="RefSeq" id="WP_087645091.1">
    <property type="nucleotide sequence ID" value="NZ_FCON02000027.1"/>
</dbReference>
<dbReference type="OrthoDB" id="9918866at2"/>
<evidence type="ECO:0000313" key="2">
    <source>
        <dbReference type="Proteomes" id="UP000054770"/>
    </source>
</evidence>
<reference evidence="1" key="1">
    <citation type="submission" date="2016-01" db="EMBL/GenBank/DDBJ databases">
        <authorList>
            <person name="Peeters C."/>
        </authorList>
    </citation>
    <scope>NUCLEOTIDE SEQUENCE [LARGE SCALE GENOMIC DNA]</scope>
    <source>
        <strain evidence="1">LMG 22940</strain>
    </source>
</reference>
<name>A0A158IT19_9BURK</name>